<evidence type="ECO:0000313" key="2">
    <source>
        <dbReference type="EMBL" id="SFS91006.1"/>
    </source>
</evidence>
<dbReference type="InterPro" id="IPR022742">
    <property type="entry name" value="Hydrolase_4"/>
</dbReference>
<accession>A0A1I6TP72</accession>
<dbReference type="PANTHER" id="PTHR43265:SF1">
    <property type="entry name" value="ESTERASE ESTD"/>
    <property type="match status" value="1"/>
</dbReference>
<dbReference type="Proteomes" id="UP000183209">
    <property type="component" value="Unassembled WGS sequence"/>
</dbReference>
<protein>
    <recommendedName>
        <fullName evidence="1">Serine aminopeptidase S33 domain-containing protein</fullName>
    </recommendedName>
</protein>
<dbReference type="PANTHER" id="PTHR43265">
    <property type="entry name" value="ESTERASE ESTD"/>
    <property type="match status" value="1"/>
</dbReference>
<dbReference type="AlphaFoldDB" id="A0A1I6TP72"/>
<dbReference type="InterPro" id="IPR029058">
    <property type="entry name" value="AB_hydrolase_fold"/>
</dbReference>
<proteinExistence type="predicted"/>
<dbReference type="Gene3D" id="3.40.50.1820">
    <property type="entry name" value="alpha/beta hydrolase"/>
    <property type="match status" value="1"/>
</dbReference>
<dbReference type="GO" id="GO:0052689">
    <property type="term" value="F:carboxylic ester hydrolase activity"/>
    <property type="evidence" value="ECO:0007669"/>
    <property type="project" value="TreeGrafter"/>
</dbReference>
<reference evidence="2 3" key="1">
    <citation type="submission" date="2016-10" db="EMBL/GenBank/DDBJ databases">
        <authorList>
            <person name="de Groot N.N."/>
        </authorList>
    </citation>
    <scope>NUCLEOTIDE SEQUENCE [LARGE SCALE GENOMIC DNA]</scope>
    <source>
        <strain evidence="2 3">CGMCC 1.6114</strain>
    </source>
</reference>
<organism evidence="2 3">
    <name type="scientific">Zhouia amylolytica</name>
    <dbReference type="NCBI Taxonomy" id="376730"/>
    <lineage>
        <taxon>Bacteria</taxon>
        <taxon>Pseudomonadati</taxon>
        <taxon>Bacteroidota</taxon>
        <taxon>Flavobacteriia</taxon>
        <taxon>Flavobacteriales</taxon>
        <taxon>Flavobacteriaceae</taxon>
        <taxon>Zhouia</taxon>
    </lineage>
</organism>
<dbReference type="SUPFAM" id="SSF53474">
    <property type="entry name" value="alpha/beta-Hydrolases"/>
    <property type="match status" value="1"/>
</dbReference>
<evidence type="ECO:0000259" key="1">
    <source>
        <dbReference type="Pfam" id="PF12146"/>
    </source>
</evidence>
<sequence>MYLDTFIFLWKFSDIQPAIYHTQNRCKLYDQNFEANYMIKLTSRLLLLTLFVTTIGCNKSVEQKKAIPPQDKSDLNVSIKTENVTFESEGVKLAGTIYSPNHPHSAVVIVHGSDQVPRMTKFAELLAENDILVLTYDKRGVGESGGVYAGPEVGTNNISVENLNLLAKDASSAVNLIHKKGGNLPTGLIGASQAGWIIPIVASENSLVDFMVLLSSPTITTLEQLRFQFYTNGRTDFWDNHTEKDAREHIKNDPDKYQFEATDPKEVLKTLSIPGLWVFGEKDIQIPVKMCIEHLNNLKLENKPFEYVLFPSLGHNTNKSEPISISVNWIKQKSLNIKNNK</sequence>
<name>A0A1I6TP72_9FLAO</name>
<evidence type="ECO:0000313" key="3">
    <source>
        <dbReference type="Proteomes" id="UP000183209"/>
    </source>
</evidence>
<gene>
    <name evidence="2" type="ORF">SAMN04487906_2039</name>
</gene>
<feature type="domain" description="Serine aminopeptidase S33" evidence="1">
    <location>
        <begin position="102"/>
        <end position="220"/>
    </location>
</feature>
<dbReference type="EMBL" id="FPAG01000006">
    <property type="protein sequence ID" value="SFS91006.1"/>
    <property type="molecule type" value="Genomic_DNA"/>
</dbReference>
<dbReference type="InterPro" id="IPR053145">
    <property type="entry name" value="AB_hydrolase_Est10"/>
</dbReference>
<dbReference type="Pfam" id="PF12146">
    <property type="entry name" value="Hydrolase_4"/>
    <property type="match status" value="1"/>
</dbReference>